<comment type="caution">
    <text evidence="1">The sequence shown here is derived from an EMBL/GenBank/DDBJ whole genome shotgun (WGS) entry which is preliminary data.</text>
</comment>
<organism evidence="1">
    <name type="scientific">marine sediment metagenome</name>
    <dbReference type="NCBI Taxonomy" id="412755"/>
    <lineage>
        <taxon>unclassified sequences</taxon>
        <taxon>metagenomes</taxon>
        <taxon>ecological metagenomes</taxon>
    </lineage>
</organism>
<accession>X1RM15</accession>
<sequence>TVSPASLTFTENNWDVPQLVTVTGVDDAVQDGLQSVIIDLGITSSSDNDWDGLSPDNVTVYNLDDETGSVSPAVIVIIGDGLITREDPVTPLSDTFNVVLNSAPSASVTLGTIVSMDTGEVTVLPSSLTFTTLNWDTPRTVTVTGVDDAILDDIQSVAIDLGTTSSTDGVWNNLDPGDLTVYNMDDETSAPGVTVSAGSAMLVSESGTASSFAVVLDTQPSSDVSINVSVSDTTEGTITSPFASTAGMITFTKMTMSLVQKRAFLPFQDKPRVIGQTIHDNVFAG</sequence>
<gene>
    <name evidence="1" type="ORF">S12H4_16909</name>
</gene>
<dbReference type="EMBL" id="BARW01008212">
    <property type="protein sequence ID" value="GAI81812.1"/>
    <property type="molecule type" value="Genomic_DNA"/>
</dbReference>
<name>X1RM15_9ZZZZ</name>
<feature type="non-terminal residue" evidence="1">
    <location>
        <position position="1"/>
    </location>
</feature>
<proteinExistence type="predicted"/>
<protein>
    <submittedName>
        <fullName evidence="1">Uncharacterized protein</fullName>
    </submittedName>
</protein>
<reference evidence="1" key="1">
    <citation type="journal article" date="2014" name="Front. Microbiol.">
        <title>High frequency of phylogenetically diverse reductive dehalogenase-homologous genes in deep subseafloor sedimentary metagenomes.</title>
        <authorList>
            <person name="Kawai M."/>
            <person name="Futagami T."/>
            <person name="Toyoda A."/>
            <person name="Takaki Y."/>
            <person name="Nishi S."/>
            <person name="Hori S."/>
            <person name="Arai W."/>
            <person name="Tsubouchi T."/>
            <person name="Morono Y."/>
            <person name="Uchiyama I."/>
            <person name="Ito T."/>
            <person name="Fujiyama A."/>
            <person name="Inagaki F."/>
            <person name="Takami H."/>
        </authorList>
    </citation>
    <scope>NUCLEOTIDE SEQUENCE</scope>
    <source>
        <strain evidence="1">Expedition CK06-06</strain>
    </source>
</reference>
<dbReference type="AlphaFoldDB" id="X1RM15"/>
<evidence type="ECO:0000313" key="1">
    <source>
        <dbReference type="EMBL" id="GAI81812.1"/>
    </source>
</evidence>